<dbReference type="InterPro" id="IPR050641">
    <property type="entry name" value="RIFMO-like"/>
</dbReference>
<dbReference type="PANTHER" id="PTHR43004:SF3">
    <property type="entry name" value="P-HYDROXYBENZOATE HYDROXYLASE"/>
    <property type="match status" value="1"/>
</dbReference>
<evidence type="ECO:0000313" key="5">
    <source>
        <dbReference type="Proteomes" id="UP000001693"/>
    </source>
</evidence>
<protein>
    <submittedName>
        <fullName evidence="4">4-hydroxybenzoate 3-monooxygenase</fullName>
        <ecNumber evidence="4">1.14.13.2</ecNumber>
    </submittedName>
</protein>
<dbReference type="SUPFAM" id="SSF54373">
    <property type="entry name" value="FAD-linked reductases, C-terminal domain"/>
    <property type="match status" value="1"/>
</dbReference>
<keyword evidence="2" id="KW-0274">FAD</keyword>
<dbReference type="OrthoDB" id="8672648at2"/>
<accession>B1XXU7</accession>
<dbReference type="GO" id="GO:0071949">
    <property type="term" value="F:FAD binding"/>
    <property type="evidence" value="ECO:0007669"/>
    <property type="project" value="InterPro"/>
</dbReference>
<keyword evidence="5" id="KW-1185">Reference proteome</keyword>
<name>B1XXU7_LEPCP</name>
<proteinExistence type="predicted"/>
<dbReference type="RefSeq" id="WP_012345478.1">
    <property type="nucleotide sequence ID" value="NC_010524.1"/>
</dbReference>
<evidence type="ECO:0000256" key="2">
    <source>
        <dbReference type="ARBA" id="ARBA00022827"/>
    </source>
</evidence>
<dbReference type="InterPro" id="IPR036188">
    <property type="entry name" value="FAD/NAD-bd_sf"/>
</dbReference>
<keyword evidence="4" id="KW-0560">Oxidoreductase</keyword>
<dbReference type="AlphaFoldDB" id="B1XXU7"/>
<dbReference type="InterPro" id="IPR012733">
    <property type="entry name" value="HB_mOase"/>
</dbReference>
<organism evidence="4 5">
    <name type="scientific">Leptothrix cholodnii (strain ATCC 51168 / LMG 8142 / SP-6)</name>
    <name type="common">Leptothrix discophora (strain SP-6)</name>
    <dbReference type="NCBI Taxonomy" id="395495"/>
    <lineage>
        <taxon>Bacteria</taxon>
        <taxon>Pseudomonadati</taxon>
        <taxon>Pseudomonadota</taxon>
        <taxon>Betaproteobacteria</taxon>
        <taxon>Burkholderiales</taxon>
        <taxon>Sphaerotilaceae</taxon>
        <taxon>Leptothrix</taxon>
    </lineage>
</organism>
<dbReference type="EC" id="1.14.13.2" evidence="4"/>
<evidence type="ECO:0000259" key="3">
    <source>
        <dbReference type="Pfam" id="PF01494"/>
    </source>
</evidence>
<evidence type="ECO:0000256" key="1">
    <source>
        <dbReference type="ARBA" id="ARBA00022630"/>
    </source>
</evidence>
<dbReference type="eggNOG" id="COG0654">
    <property type="taxonomic scope" value="Bacteria"/>
</dbReference>
<dbReference type="PRINTS" id="PR00420">
    <property type="entry name" value="RNGMNOXGNASE"/>
</dbReference>
<dbReference type="GO" id="GO:0018659">
    <property type="term" value="F:4-hydroxybenzoate 3-monooxygenase activity"/>
    <property type="evidence" value="ECO:0007669"/>
    <property type="project" value="UniProtKB-EC"/>
</dbReference>
<dbReference type="Pfam" id="PF01494">
    <property type="entry name" value="FAD_binding_3"/>
    <property type="match status" value="1"/>
</dbReference>
<dbReference type="GO" id="GO:0043639">
    <property type="term" value="P:benzoate catabolic process"/>
    <property type="evidence" value="ECO:0007669"/>
    <property type="project" value="InterPro"/>
</dbReference>
<dbReference type="HOGENOM" id="CLU_057691_0_0_4"/>
<feature type="domain" description="FAD-binding" evidence="3">
    <location>
        <begin position="5"/>
        <end position="346"/>
    </location>
</feature>
<dbReference type="Proteomes" id="UP000001693">
    <property type="component" value="Chromosome"/>
</dbReference>
<dbReference type="STRING" id="395495.Lcho_0441"/>
<dbReference type="KEGG" id="lch:Lcho_0441"/>
<dbReference type="PANTHER" id="PTHR43004">
    <property type="entry name" value="TRK SYSTEM POTASSIUM UPTAKE PROTEIN"/>
    <property type="match status" value="1"/>
</dbReference>
<sequence length="399" mass="43677">MSTQRTQVAIIGAGPSGLLLGQLLHKAGIANIVIEQRSGDYVLGRIRAGVLEQVCVDLLDEAGVGARMHREGLVHHGIELAFAGQRHRIDLSGPTGGKAVMVYGQTEVTRDLMDERTANGAPIVYEAEHVEVHDFDGSNPRVTYLKDGVRHEVLCDFIAGCDGFHGVCRASVPAGAIRNFERVYPFGWLGILADVAPAADELIYSNHERGFALCSMRSKTRVRHYVQCSLQDKIEDWSDARFWDELKSRLDPEAAATIPTGPSIEKSIAPLRSFVAEPMRFGRMFLAGDAAHIVPPTGAKGLNLAAADVRYLSRAFIEFYADKTAAGIDDYSRKALRRIWKAERFSWTMTSLLHKFPAGAGDTGDVGFKLQMAELDYLVNSPAAMASLAENYVGLPFEE</sequence>
<dbReference type="Gene3D" id="3.50.50.60">
    <property type="entry name" value="FAD/NAD(P)-binding domain"/>
    <property type="match status" value="1"/>
</dbReference>
<dbReference type="Gene3D" id="3.30.9.10">
    <property type="entry name" value="D-Amino Acid Oxidase, subunit A, domain 2"/>
    <property type="match status" value="1"/>
</dbReference>
<dbReference type="InterPro" id="IPR002938">
    <property type="entry name" value="FAD-bd"/>
</dbReference>
<dbReference type="EMBL" id="CP001013">
    <property type="protein sequence ID" value="ACB32716.1"/>
    <property type="molecule type" value="Genomic_DNA"/>
</dbReference>
<evidence type="ECO:0000313" key="4">
    <source>
        <dbReference type="EMBL" id="ACB32716.1"/>
    </source>
</evidence>
<dbReference type="SUPFAM" id="SSF51905">
    <property type="entry name" value="FAD/NAD(P)-binding domain"/>
    <property type="match status" value="1"/>
</dbReference>
<dbReference type="NCBIfam" id="TIGR02360">
    <property type="entry name" value="pbenz_hydroxyl"/>
    <property type="match status" value="1"/>
</dbReference>
<keyword evidence="1" id="KW-0285">Flavoprotein</keyword>
<gene>
    <name evidence="4" type="ordered locus">Lcho_0441</name>
</gene>
<dbReference type="NCBIfam" id="NF006091">
    <property type="entry name" value="PRK08243.1"/>
    <property type="match status" value="1"/>
</dbReference>
<keyword evidence="4" id="KW-0503">Monooxygenase</keyword>
<reference evidence="4 5" key="1">
    <citation type="submission" date="2008-03" db="EMBL/GenBank/DDBJ databases">
        <title>Complete sequence of Leptothrix cholodnii SP-6.</title>
        <authorList>
            <consortium name="US DOE Joint Genome Institute"/>
            <person name="Copeland A."/>
            <person name="Lucas S."/>
            <person name="Lapidus A."/>
            <person name="Glavina del Rio T."/>
            <person name="Dalin E."/>
            <person name="Tice H."/>
            <person name="Bruce D."/>
            <person name="Goodwin L."/>
            <person name="Pitluck S."/>
            <person name="Chertkov O."/>
            <person name="Brettin T."/>
            <person name="Detter J.C."/>
            <person name="Han C."/>
            <person name="Kuske C.R."/>
            <person name="Schmutz J."/>
            <person name="Larimer F."/>
            <person name="Land M."/>
            <person name="Hauser L."/>
            <person name="Kyrpides N."/>
            <person name="Lykidis A."/>
            <person name="Emerson D."/>
            <person name="Richardson P."/>
        </authorList>
    </citation>
    <scope>NUCLEOTIDE SEQUENCE [LARGE SCALE GENOMIC DNA]</scope>
    <source>
        <strain evidence="5">ATCC 51168 / LMG 8142 / SP-6</strain>
    </source>
</reference>